<gene>
    <name evidence="1" type="ORF">REH87_000496</name>
</gene>
<dbReference type="EMBL" id="ABLTIR010000006">
    <property type="protein sequence ID" value="EKZ1925528.1"/>
    <property type="molecule type" value="Genomic_DNA"/>
</dbReference>
<accession>A0AAI9G2R0</accession>
<dbReference type="InterPro" id="IPR025395">
    <property type="entry name" value="Phage_tail_terminator-like"/>
</dbReference>
<protein>
    <submittedName>
        <fullName evidence="1">Uncharacterized protein</fullName>
    </submittedName>
</protein>
<sequence>MSDTAIYDAFATLAGQFAAAQGLACSYPGQGFTPPTGKGARWLELQWFPNRTENYGIEDDGPFLMQGFGQLSACYRPGQGIMVGTAMTDQIIAAFAKGTTFAGMRVERKPWTSSIIQDPERVMHPVTIPWRGFTD</sequence>
<dbReference type="Proteomes" id="UP001225498">
    <property type="component" value="Unassembled WGS sequence"/>
</dbReference>
<evidence type="ECO:0000313" key="2">
    <source>
        <dbReference type="Proteomes" id="UP001225498"/>
    </source>
</evidence>
<dbReference type="Gene3D" id="3.30.2000.20">
    <property type="match status" value="1"/>
</dbReference>
<dbReference type="Pfam" id="PF13554">
    <property type="entry name" value="Phage_tail_terminator_5"/>
    <property type="match status" value="1"/>
</dbReference>
<organism evidence="1 2">
    <name type="scientific">Stenotrophomonas maltophilia</name>
    <name type="common">Pseudomonas maltophilia</name>
    <name type="synonym">Xanthomonas maltophilia</name>
    <dbReference type="NCBI Taxonomy" id="40324"/>
    <lineage>
        <taxon>Bacteria</taxon>
        <taxon>Pseudomonadati</taxon>
        <taxon>Pseudomonadota</taxon>
        <taxon>Gammaproteobacteria</taxon>
        <taxon>Lysobacterales</taxon>
        <taxon>Lysobacteraceae</taxon>
        <taxon>Stenotrophomonas</taxon>
        <taxon>Stenotrophomonas maltophilia group</taxon>
    </lineage>
</organism>
<comment type="caution">
    <text evidence="1">The sequence shown here is derived from an EMBL/GenBank/DDBJ whole genome shotgun (WGS) entry which is preliminary data.</text>
</comment>
<dbReference type="AlphaFoldDB" id="A0AAI9G2R0"/>
<reference evidence="1" key="1">
    <citation type="submission" date="2023-08" db="EMBL/GenBank/DDBJ databases">
        <authorList>
            <consortium name="Clinical and Environmental Microbiology Branch: Whole genome sequencing antimicrobial resistance pathogens in the healthcare setting"/>
        </authorList>
    </citation>
    <scope>NUCLEOTIDE SEQUENCE</scope>
    <source>
        <strain evidence="1">2023CJ-00293</strain>
    </source>
</reference>
<dbReference type="RefSeq" id="WP_005409383.1">
    <property type="nucleotide sequence ID" value="NZ_CP182416.1"/>
</dbReference>
<name>A0AAI9G2R0_STEMA</name>
<proteinExistence type="predicted"/>
<evidence type="ECO:0000313" key="1">
    <source>
        <dbReference type="EMBL" id="EKZ1925528.1"/>
    </source>
</evidence>